<dbReference type="OrthoDB" id="202840at2759"/>
<dbReference type="Proteomes" id="UP000184330">
    <property type="component" value="Unassembled WGS sequence"/>
</dbReference>
<evidence type="ECO:0000259" key="1">
    <source>
        <dbReference type="PROSITE" id="PS50404"/>
    </source>
</evidence>
<dbReference type="STRING" id="576137.A0A1L7X7E4"/>
<dbReference type="InterPro" id="IPR036249">
    <property type="entry name" value="Thioredoxin-like_sf"/>
</dbReference>
<feature type="domain" description="GST N-terminal" evidence="1">
    <location>
        <begin position="8"/>
        <end position="94"/>
    </location>
</feature>
<dbReference type="GO" id="GO:0004364">
    <property type="term" value="F:glutathione transferase activity"/>
    <property type="evidence" value="ECO:0007669"/>
    <property type="project" value="TreeGrafter"/>
</dbReference>
<name>A0A1L7X7E4_9HELO</name>
<dbReference type="SUPFAM" id="SSF47616">
    <property type="entry name" value="GST C-terminal domain-like"/>
    <property type="match status" value="1"/>
</dbReference>
<dbReference type="PANTHER" id="PTHR42673">
    <property type="entry name" value="MALEYLACETOACETATE ISOMERASE"/>
    <property type="match status" value="1"/>
</dbReference>
<feature type="domain" description="GST C-terminal" evidence="2">
    <location>
        <begin position="102"/>
        <end position="234"/>
    </location>
</feature>
<reference evidence="3 4" key="1">
    <citation type="submission" date="2016-03" db="EMBL/GenBank/DDBJ databases">
        <authorList>
            <person name="Ploux O."/>
        </authorList>
    </citation>
    <scope>NUCLEOTIDE SEQUENCE [LARGE SCALE GENOMIC DNA]</scope>
    <source>
        <strain evidence="3 4">UAMH 11012</strain>
    </source>
</reference>
<dbReference type="AlphaFoldDB" id="A0A1L7X7E4"/>
<dbReference type="InterPro" id="IPR036282">
    <property type="entry name" value="Glutathione-S-Trfase_C_sf"/>
</dbReference>
<evidence type="ECO:0000313" key="4">
    <source>
        <dbReference type="Proteomes" id="UP000184330"/>
    </source>
</evidence>
<proteinExistence type="predicted"/>
<dbReference type="SFLD" id="SFLDG00358">
    <property type="entry name" value="Main_(cytGST)"/>
    <property type="match status" value="1"/>
</dbReference>
<accession>A0A1L7X7E4</accession>
<dbReference type="InterPro" id="IPR040079">
    <property type="entry name" value="Glutathione_S-Trfase"/>
</dbReference>
<dbReference type="GO" id="GO:0006749">
    <property type="term" value="P:glutathione metabolic process"/>
    <property type="evidence" value="ECO:0007669"/>
    <property type="project" value="TreeGrafter"/>
</dbReference>
<evidence type="ECO:0000313" key="3">
    <source>
        <dbReference type="EMBL" id="CZR60932.1"/>
    </source>
</evidence>
<dbReference type="PROSITE" id="PS50404">
    <property type="entry name" value="GST_NTER"/>
    <property type="match status" value="1"/>
</dbReference>
<dbReference type="GO" id="GO:0005739">
    <property type="term" value="C:mitochondrion"/>
    <property type="evidence" value="ECO:0007669"/>
    <property type="project" value="TreeGrafter"/>
</dbReference>
<dbReference type="SFLD" id="SFLDS00019">
    <property type="entry name" value="Glutathione_Transferase_(cytos"/>
    <property type="match status" value="1"/>
</dbReference>
<dbReference type="GO" id="GO:0016034">
    <property type="term" value="F:maleylacetoacetate isomerase activity"/>
    <property type="evidence" value="ECO:0007669"/>
    <property type="project" value="TreeGrafter"/>
</dbReference>
<dbReference type="GO" id="GO:0006559">
    <property type="term" value="P:L-phenylalanine catabolic process"/>
    <property type="evidence" value="ECO:0007669"/>
    <property type="project" value="TreeGrafter"/>
</dbReference>
<keyword evidence="4" id="KW-1185">Reference proteome</keyword>
<dbReference type="Gene3D" id="1.20.1050.10">
    <property type="match status" value="1"/>
</dbReference>
<organism evidence="3 4">
    <name type="scientific">Phialocephala subalpina</name>
    <dbReference type="NCBI Taxonomy" id="576137"/>
    <lineage>
        <taxon>Eukaryota</taxon>
        <taxon>Fungi</taxon>
        <taxon>Dikarya</taxon>
        <taxon>Ascomycota</taxon>
        <taxon>Pezizomycotina</taxon>
        <taxon>Leotiomycetes</taxon>
        <taxon>Helotiales</taxon>
        <taxon>Mollisiaceae</taxon>
        <taxon>Phialocephala</taxon>
        <taxon>Phialocephala fortinii species complex</taxon>
    </lineage>
</organism>
<dbReference type="InterPro" id="IPR004045">
    <property type="entry name" value="Glutathione_S-Trfase_N"/>
</dbReference>
<dbReference type="SUPFAM" id="SSF52833">
    <property type="entry name" value="Thioredoxin-like"/>
    <property type="match status" value="1"/>
</dbReference>
<gene>
    <name evidence="3" type="ORF">PAC_10828</name>
</gene>
<dbReference type="Gene3D" id="3.40.30.10">
    <property type="entry name" value="Glutaredoxin"/>
    <property type="match status" value="1"/>
</dbReference>
<evidence type="ECO:0000259" key="2">
    <source>
        <dbReference type="PROSITE" id="PS50405"/>
    </source>
</evidence>
<sequence length="234" mass="25870">MSLRYPFEALHLYTAPLSGCSARIRIASHLKSIPLTYHNVDFSKSEQTSSSYLSVNPNGSVPSLVVHTSSSGNFTITQSPAVLDFLESHFPAPPLLPVGKEKWKERARVIELVSLVACDIQPPQNSRIRKKLEEEFGGDGIKWARYVYERGFSVYEESLERGRKLDGEDGGRGRYSVGSEVSLADVFLVPAVQGALRVGVETERWPLLKGVVDECWKLEAFRKGGLGGHGRLVP</sequence>
<dbReference type="PROSITE" id="PS50405">
    <property type="entry name" value="GST_CTER"/>
    <property type="match status" value="1"/>
</dbReference>
<dbReference type="PANTHER" id="PTHR42673:SF4">
    <property type="entry name" value="MALEYLACETOACETATE ISOMERASE"/>
    <property type="match status" value="1"/>
</dbReference>
<dbReference type="Pfam" id="PF13409">
    <property type="entry name" value="GST_N_2"/>
    <property type="match status" value="1"/>
</dbReference>
<dbReference type="EMBL" id="FJOG01000017">
    <property type="protein sequence ID" value="CZR60932.1"/>
    <property type="molecule type" value="Genomic_DNA"/>
</dbReference>
<protein>
    <submittedName>
        <fullName evidence="3">Related glutathione S-transferase</fullName>
    </submittedName>
</protein>
<dbReference type="InterPro" id="IPR010987">
    <property type="entry name" value="Glutathione-S-Trfase_C-like"/>
</dbReference>
<keyword evidence="3" id="KW-0808">Transferase</keyword>